<dbReference type="OrthoDB" id="9945603at2"/>
<dbReference type="EMBL" id="QFLI01000001">
    <property type="protein sequence ID" value="PXY02589.1"/>
    <property type="molecule type" value="Genomic_DNA"/>
</dbReference>
<feature type="transmembrane region" description="Helical" evidence="1">
    <location>
        <begin position="5"/>
        <end position="21"/>
    </location>
</feature>
<keyword evidence="1" id="KW-1133">Transmembrane helix</keyword>
<keyword evidence="1" id="KW-0472">Membrane</keyword>
<protein>
    <submittedName>
        <fullName evidence="2">Uncharacterized protein</fullName>
    </submittedName>
</protein>
<gene>
    <name evidence="2" type="ORF">DF185_00405</name>
</gene>
<evidence type="ECO:0000313" key="2">
    <source>
        <dbReference type="EMBL" id="PXY02589.1"/>
    </source>
</evidence>
<organism evidence="2 3">
    <name type="scientific">Marinifilum breve</name>
    <dbReference type="NCBI Taxonomy" id="2184082"/>
    <lineage>
        <taxon>Bacteria</taxon>
        <taxon>Pseudomonadati</taxon>
        <taxon>Bacteroidota</taxon>
        <taxon>Bacteroidia</taxon>
        <taxon>Marinilabiliales</taxon>
        <taxon>Marinifilaceae</taxon>
    </lineage>
</organism>
<keyword evidence="1" id="KW-0812">Transmembrane</keyword>
<dbReference type="AlphaFoldDB" id="A0A2V4A1H5"/>
<sequence length="61" mass="7269">MHPIFCFIGGSIRFVILYMRYLITGEERPKYSLVCQNKSNAWLGFLLIIPLVLLYLIIYQW</sequence>
<reference evidence="2 3" key="1">
    <citation type="submission" date="2018-05" db="EMBL/GenBank/DDBJ databases">
        <title>Marinifilum breve JC075T sp. nov., a marine bacterium isolated from Yongle Blue Hole in the South China Sea.</title>
        <authorList>
            <person name="Fu T."/>
        </authorList>
    </citation>
    <scope>NUCLEOTIDE SEQUENCE [LARGE SCALE GENOMIC DNA]</scope>
    <source>
        <strain evidence="2 3">JC075</strain>
    </source>
</reference>
<evidence type="ECO:0000313" key="3">
    <source>
        <dbReference type="Proteomes" id="UP000248079"/>
    </source>
</evidence>
<proteinExistence type="predicted"/>
<evidence type="ECO:0000256" key="1">
    <source>
        <dbReference type="SAM" id="Phobius"/>
    </source>
</evidence>
<comment type="caution">
    <text evidence="2">The sequence shown here is derived from an EMBL/GenBank/DDBJ whole genome shotgun (WGS) entry which is preliminary data.</text>
</comment>
<keyword evidence="3" id="KW-1185">Reference proteome</keyword>
<dbReference type="Proteomes" id="UP000248079">
    <property type="component" value="Unassembled WGS sequence"/>
</dbReference>
<name>A0A2V4A1H5_9BACT</name>
<dbReference type="RefSeq" id="WP_110358750.1">
    <property type="nucleotide sequence ID" value="NZ_QFLI01000001.1"/>
</dbReference>
<accession>A0A2V4A1H5</accession>
<feature type="transmembrane region" description="Helical" evidence="1">
    <location>
        <begin position="41"/>
        <end position="59"/>
    </location>
</feature>